<dbReference type="Gene3D" id="1.10.10.10">
    <property type="entry name" value="Winged helix-like DNA-binding domain superfamily/Winged helix DNA-binding domain"/>
    <property type="match status" value="1"/>
</dbReference>
<dbReference type="RefSeq" id="WP_128220107.1">
    <property type="nucleotide sequence ID" value="NZ_CP034929.1"/>
</dbReference>
<keyword evidence="6" id="KW-1185">Reference proteome</keyword>
<evidence type="ECO:0000256" key="2">
    <source>
        <dbReference type="ARBA" id="ARBA00023125"/>
    </source>
</evidence>
<name>A0ABW1QS36_9ACTN</name>
<keyword evidence="3" id="KW-0804">Transcription</keyword>
<dbReference type="SMART" id="SM00895">
    <property type="entry name" value="FCD"/>
    <property type="match status" value="1"/>
</dbReference>
<evidence type="ECO:0000256" key="1">
    <source>
        <dbReference type="ARBA" id="ARBA00023015"/>
    </source>
</evidence>
<dbReference type="InterPro" id="IPR036390">
    <property type="entry name" value="WH_DNA-bd_sf"/>
</dbReference>
<evidence type="ECO:0000256" key="3">
    <source>
        <dbReference type="ARBA" id="ARBA00023163"/>
    </source>
</evidence>
<dbReference type="SMART" id="SM00345">
    <property type="entry name" value="HTH_GNTR"/>
    <property type="match status" value="1"/>
</dbReference>
<dbReference type="PANTHER" id="PTHR43537:SF24">
    <property type="entry name" value="GLUCONATE OPERON TRANSCRIPTIONAL REPRESSOR"/>
    <property type="match status" value="1"/>
</dbReference>
<organism evidence="5 6">
    <name type="scientific">Nocardioides yefusunii</name>
    <dbReference type="NCBI Taxonomy" id="2500546"/>
    <lineage>
        <taxon>Bacteria</taxon>
        <taxon>Bacillati</taxon>
        <taxon>Actinomycetota</taxon>
        <taxon>Actinomycetes</taxon>
        <taxon>Propionibacteriales</taxon>
        <taxon>Nocardioidaceae</taxon>
        <taxon>Nocardioides</taxon>
    </lineage>
</organism>
<dbReference type="SUPFAM" id="SSF46785">
    <property type="entry name" value="Winged helix' DNA-binding domain"/>
    <property type="match status" value="1"/>
</dbReference>
<evidence type="ECO:0000313" key="6">
    <source>
        <dbReference type="Proteomes" id="UP001596098"/>
    </source>
</evidence>
<dbReference type="PROSITE" id="PS50949">
    <property type="entry name" value="HTH_GNTR"/>
    <property type="match status" value="1"/>
</dbReference>
<dbReference type="Proteomes" id="UP001596098">
    <property type="component" value="Unassembled WGS sequence"/>
</dbReference>
<dbReference type="InterPro" id="IPR011711">
    <property type="entry name" value="GntR_C"/>
</dbReference>
<keyword evidence="2" id="KW-0238">DNA-binding</keyword>
<dbReference type="InterPro" id="IPR000524">
    <property type="entry name" value="Tscrpt_reg_HTH_GntR"/>
</dbReference>
<keyword evidence="1" id="KW-0805">Transcription regulation</keyword>
<protein>
    <submittedName>
        <fullName evidence="5">GntR family transcriptional regulator</fullName>
    </submittedName>
</protein>
<sequence>MASVRDVVHDALLARLLAGHYTHEDSLVPQALSEEFEVSRTPVREALGLLERDGLLVSTSRGFMIRKRPDEEMLEIFEVRGILESNAAHAAATRATAIDRARLAELSERAHATCDPKEKRRLFNLFHDCMLDAAHNATVSSLVTTLSAQIKLSAPWKTDESDEGLARSLAEHDAILEAILAGDADLARARMLEHLAHDRDNRISQLVAQVHAQTNAAG</sequence>
<dbReference type="Pfam" id="PF00392">
    <property type="entry name" value="GntR"/>
    <property type="match status" value="1"/>
</dbReference>
<reference evidence="6" key="1">
    <citation type="journal article" date="2019" name="Int. J. Syst. Evol. Microbiol.">
        <title>The Global Catalogue of Microorganisms (GCM) 10K type strain sequencing project: providing services to taxonomists for standard genome sequencing and annotation.</title>
        <authorList>
            <consortium name="The Broad Institute Genomics Platform"/>
            <consortium name="The Broad Institute Genome Sequencing Center for Infectious Disease"/>
            <person name="Wu L."/>
            <person name="Ma J."/>
        </authorList>
    </citation>
    <scope>NUCLEOTIDE SEQUENCE [LARGE SCALE GENOMIC DNA]</scope>
    <source>
        <strain evidence="6">DFY28</strain>
    </source>
</reference>
<proteinExistence type="predicted"/>
<feature type="domain" description="HTH gntR-type" evidence="4">
    <location>
        <begin position="2"/>
        <end position="68"/>
    </location>
</feature>
<dbReference type="Pfam" id="PF07729">
    <property type="entry name" value="FCD"/>
    <property type="match status" value="1"/>
</dbReference>
<comment type="caution">
    <text evidence="5">The sequence shown here is derived from an EMBL/GenBank/DDBJ whole genome shotgun (WGS) entry which is preliminary data.</text>
</comment>
<dbReference type="InterPro" id="IPR036388">
    <property type="entry name" value="WH-like_DNA-bd_sf"/>
</dbReference>
<gene>
    <name evidence="5" type="ORF">ACFPWU_00215</name>
</gene>
<dbReference type="SUPFAM" id="SSF48008">
    <property type="entry name" value="GntR ligand-binding domain-like"/>
    <property type="match status" value="1"/>
</dbReference>
<dbReference type="InterPro" id="IPR008920">
    <property type="entry name" value="TF_FadR/GntR_C"/>
</dbReference>
<accession>A0ABW1QS36</accession>
<evidence type="ECO:0000313" key="5">
    <source>
        <dbReference type="EMBL" id="MFC6152093.1"/>
    </source>
</evidence>
<dbReference type="PANTHER" id="PTHR43537">
    <property type="entry name" value="TRANSCRIPTIONAL REGULATOR, GNTR FAMILY"/>
    <property type="match status" value="1"/>
</dbReference>
<evidence type="ECO:0000259" key="4">
    <source>
        <dbReference type="PROSITE" id="PS50949"/>
    </source>
</evidence>
<dbReference type="EMBL" id="JBHSQI010000001">
    <property type="protein sequence ID" value="MFC6152093.1"/>
    <property type="molecule type" value="Genomic_DNA"/>
</dbReference>
<dbReference type="Gene3D" id="1.20.120.530">
    <property type="entry name" value="GntR ligand-binding domain-like"/>
    <property type="match status" value="1"/>
</dbReference>